<gene>
    <name evidence="1" type="ORF">EV657_1478</name>
</gene>
<organism evidence="1 2">
    <name type="scientific">Rhodovulum visakhapatnamense</name>
    <dbReference type="NCBI Taxonomy" id="364297"/>
    <lineage>
        <taxon>Bacteria</taxon>
        <taxon>Pseudomonadati</taxon>
        <taxon>Pseudomonadota</taxon>
        <taxon>Alphaproteobacteria</taxon>
        <taxon>Rhodobacterales</taxon>
        <taxon>Paracoccaceae</taxon>
        <taxon>Rhodovulum</taxon>
    </lineage>
</organism>
<name>A0A4R8FBH8_9RHOB</name>
<evidence type="ECO:0000313" key="1">
    <source>
        <dbReference type="EMBL" id="TDX20998.1"/>
    </source>
</evidence>
<dbReference type="AlphaFoldDB" id="A0A4R8FBH8"/>
<dbReference type="Proteomes" id="UP000295484">
    <property type="component" value="Unassembled WGS sequence"/>
</dbReference>
<reference evidence="1 2" key="1">
    <citation type="submission" date="2019-03" db="EMBL/GenBank/DDBJ databases">
        <title>Genomic Encyclopedia of Type Strains, Phase IV (KMG-IV): sequencing the most valuable type-strain genomes for metagenomic binning, comparative biology and taxonomic classification.</title>
        <authorList>
            <person name="Goeker M."/>
        </authorList>
    </citation>
    <scope>NUCLEOTIDE SEQUENCE [LARGE SCALE GENOMIC DNA]</scope>
    <source>
        <strain evidence="1 2">JA181</strain>
    </source>
</reference>
<comment type="caution">
    <text evidence="1">The sequence shown here is derived from an EMBL/GenBank/DDBJ whole genome shotgun (WGS) entry which is preliminary data.</text>
</comment>
<evidence type="ECO:0000313" key="2">
    <source>
        <dbReference type="Proteomes" id="UP000295484"/>
    </source>
</evidence>
<accession>A0A4R8FBH8</accession>
<protein>
    <submittedName>
        <fullName evidence="1">Uncharacterized protein</fullName>
    </submittedName>
</protein>
<dbReference type="EMBL" id="SOEB01000047">
    <property type="protein sequence ID" value="TDX20998.1"/>
    <property type="molecule type" value="Genomic_DNA"/>
</dbReference>
<sequence length="53" mass="5586">MRLISADRAPTDLAVSRQVAVTVATSLMIARIKAKYSADSVSAWAESGKHSPA</sequence>
<proteinExistence type="predicted"/>